<evidence type="ECO:0000256" key="7">
    <source>
        <dbReference type="PROSITE-ProRule" id="PRU00175"/>
    </source>
</evidence>
<feature type="compositionally biased region" description="Basic residues" evidence="8">
    <location>
        <begin position="989"/>
        <end position="1001"/>
    </location>
</feature>
<dbReference type="GO" id="GO:0005524">
    <property type="term" value="F:ATP binding"/>
    <property type="evidence" value="ECO:0007669"/>
    <property type="project" value="InterPro"/>
</dbReference>
<dbReference type="PANTHER" id="PTHR45865">
    <property type="entry name" value="E3 UBIQUITIN-PROTEIN LIGASE SHPRH FAMILY MEMBER"/>
    <property type="match status" value="1"/>
</dbReference>
<keyword evidence="2" id="KW-0547">Nucleotide-binding</keyword>
<dbReference type="Pfam" id="PF13920">
    <property type="entry name" value="zf-C3HC4_3"/>
    <property type="match status" value="1"/>
</dbReference>
<dbReference type="InterPro" id="IPR014001">
    <property type="entry name" value="Helicase_ATP-bd"/>
</dbReference>
<evidence type="ECO:0000313" key="11">
    <source>
        <dbReference type="EMBL" id="KAF9789184.1"/>
    </source>
</evidence>
<dbReference type="SUPFAM" id="SSF52540">
    <property type="entry name" value="P-loop containing nucleoside triphosphate hydrolases"/>
    <property type="match status" value="2"/>
</dbReference>
<feature type="region of interest" description="Disordered" evidence="8">
    <location>
        <begin position="478"/>
        <end position="508"/>
    </location>
</feature>
<feature type="domain" description="RING-type" evidence="9">
    <location>
        <begin position="1301"/>
        <end position="1341"/>
    </location>
</feature>
<dbReference type="PANTHER" id="PTHR45865:SF1">
    <property type="entry name" value="E3 UBIQUITIN-PROTEIN LIGASE SHPRH"/>
    <property type="match status" value="1"/>
</dbReference>
<keyword evidence="12" id="KW-1185">Reference proteome</keyword>
<dbReference type="SUPFAM" id="SSF57850">
    <property type="entry name" value="RING/U-box"/>
    <property type="match status" value="1"/>
</dbReference>
<dbReference type="Pfam" id="PF26021">
    <property type="entry name" value="Ferritin_C144_05"/>
    <property type="match status" value="1"/>
</dbReference>
<evidence type="ECO:0000256" key="4">
    <source>
        <dbReference type="ARBA" id="ARBA00022801"/>
    </source>
</evidence>
<accession>A0A9P6HKK1</accession>
<dbReference type="EMBL" id="WIUZ02000003">
    <property type="protein sequence ID" value="KAF9789184.1"/>
    <property type="molecule type" value="Genomic_DNA"/>
</dbReference>
<dbReference type="PROSITE" id="PS51192">
    <property type="entry name" value="HELICASE_ATP_BIND_1"/>
    <property type="match status" value="1"/>
</dbReference>
<dbReference type="Gene3D" id="3.40.50.300">
    <property type="entry name" value="P-loop containing nucleotide triphosphate hydrolases"/>
    <property type="match status" value="1"/>
</dbReference>
<name>A0A9P6HKK1_9AGAM</name>
<evidence type="ECO:0000259" key="9">
    <source>
        <dbReference type="PROSITE" id="PS50089"/>
    </source>
</evidence>
<evidence type="ECO:0000256" key="6">
    <source>
        <dbReference type="ARBA" id="ARBA00022840"/>
    </source>
</evidence>
<dbReference type="InterPro" id="IPR052583">
    <property type="entry name" value="ATP-helicase/E3_Ub-Ligase"/>
</dbReference>
<evidence type="ECO:0000259" key="10">
    <source>
        <dbReference type="PROSITE" id="PS51192"/>
    </source>
</evidence>
<gene>
    <name evidence="11" type="ORF">BJ322DRAFT_1041406</name>
</gene>
<dbReference type="GO" id="GO:0016787">
    <property type="term" value="F:hydrolase activity"/>
    <property type="evidence" value="ECO:0007669"/>
    <property type="project" value="UniProtKB-KW"/>
</dbReference>
<dbReference type="Proteomes" id="UP000736335">
    <property type="component" value="Unassembled WGS sequence"/>
</dbReference>
<evidence type="ECO:0000256" key="3">
    <source>
        <dbReference type="ARBA" id="ARBA00022771"/>
    </source>
</evidence>
<dbReference type="OrthoDB" id="5330228at2759"/>
<evidence type="ECO:0000256" key="8">
    <source>
        <dbReference type="SAM" id="MobiDB-lite"/>
    </source>
</evidence>
<evidence type="ECO:0000256" key="5">
    <source>
        <dbReference type="ARBA" id="ARBA00022833"/>
    </source>
</evidence>
<feature type="domain" description="Helicase ATP-binding" evidence="10">
    <location>
        <begin position="380"/>
        <end position="622"/>
    </location>
</feature>
<comment type="caution">
    <text evidence="11">The sequence shown here is derived from an EMBL/GenBank/DDBJ whole genome shotgun (WGS) entry which is preliminary data.</text>
</comment>
<dbReference type="InterPro" id="IPR017907">
    <property type="entry name" value="Znf_RING_CS"/>
</dbReference>
<dbReference type="InterPro" id="IPR038718">
    <property type="entry name" value="SNF2-like_sf"/>
</dbReference>
<dbReference type="GO" id="GO:0005634">
    <property type="term" value="C:nucleus"/>
    <property type="evidence" value="ECO:0007669"/>
    <property type="project" value="TreeGrafter"/>
</dbReference>
<dbReference type="Pfam" id="PF00176">
    <property type="entry name" value="SNF2-rel_dom"/>
    <property type="match status" value="1"/>
</dbReference>
<keyword evidence="3 7" id="KW-0863">Zinc-finger</keyword>
<keyword evidence="1" id="KW-0479">Metal-binding</keyword>
<keyword evidence="4" id="KW-0378">Hydrolase</keyword>
<dbReference type="GO" id="GO:0000209">
    <property type="term" value="P:protein polyubiquitination"/>
    <property type="evidence" value="ECO:0007669"/>
    <property type="project" value="TreeGrafter"/>
</dbReference>
<dbReference type="CDD" id="cd18793">
    <property type="entry name" value="SF2_C_SNF"/>
    <property type="match status" value="1"/>
</dbReference>
<evidence type="ECO:0000256" key="2">
    <source>
        <dbReference type="ARBA" id="ARBA00022741"/>
    </source>
</evidence>
<dbReference type="InterPro" id="IPR000330">
    <property type="entry name" value="SNF2_N"/>
</dbReference>
<reference evidence="11" key="1">
    <citation type="journal article" date="2020" name="Nat. Commun.">
        <title>Large-scale genome sequencing of mycorrhizal fungi provides insights into the early evolution of symbiotic traits.</title>
        <authorList>
            <person name="Miyauchi S."/>
            <person name="Kiss E."/>
            <person name="Kuo A."/>
            <person name="Drula E."/>
            <person name="Kohler A."/>
            <person name="Sanchez-Garcia M."/>
            <person name="Morin E."/>
            <person name="Andreopoulos B."/>
            <person name="Barry K.W."/>
            <person name="Bonito G."/>
            <person name="Buee M."/>
            <person name="Carver A."/>
            <person name="Chen C."/>
            <person name="Cichocki N."/>
            <person name="Clum A."/>
            <person name="Culley D."/>
            <person name="Crous P.W."/>
            <person name="Fauchery L."/>
            <person name="Girlanda M."/>
            <person name="Hayes R.D."/>
            <person name="Keri Z."/>
            <person name="LaButti K."/>
            <person name="Lipzen A."/>
            <person name="Lombard V."/>
            <person name="Magnuson J."/>
            <person name="Maillard F."/>
            <person name="Murat C."/>
            <person name="Nolan M."/>
            <person name="Ohm R.A."/>
            <person name="Pangilinan J."/>
            <person name="Pereira M.F."/>
            <person name="Perotto S."/>
            <person name="Peter M."/>
            <person name="Pfister S."/>
            <person name="Riley R."/>
            <person name="Sitrit Y."/>
            <person name="Stielow J.B."/>
            <person name="Szollosi G."/>
            <person name="Zifcakova L."/>
            <person name="Stursova M."/>
            <person name="Spatafora J.W."/>
            <person name="Tedersoo L."/>
            <person name="Vaario L.M."/>
            <person name="Yamada A."/>
            <person name="Yan M."/>
            <person name="Wang P."/>
            <person name="Xu J."/>
            <person name="Bruns T."/>
            <person name="Baldrian P."/>
            <person name="Vilgalys R."/>
            <person name="Dunand C."/>
            <person name="Henrissat B."/>
            <person name="Grigoriev I.V."/>
            <person name="Hibbett D."/>
            <person name="Nagy L.G."/>
            <person name="Martin F.M."/>
        </authorList>
    </citation>
    <scope>NUCLEOTIDE SEQUENCE</scope>
    <source>
        <strain evidence="11">UH-Tt-Lm1</strain>
    </source>
</reference>
<dbReference type="PROSITE" id="PS00518">
    <property type="entry name" value="ZF_RING_1"/>
    <property type="match status" value="1"/>
</dbReference>
<reference evidence="11" key="2">
    <citation type="submission" date="2020-11" db="EMBL/GenBank/DDBJ databases">
        <authorList>
            <consortium name="DOE Joint Genome Institute"/>
            <person name="Kuo A."/>
            <person name="Miyauchi S."/>
            <person name="Kiss E."/>
            <person name="Drula E."/>
            <person name="Kohler A."/>
            <person name="Sanchez-Garcia M."/>
            <person name="Andreopoulos B."/>
            <person name="Barry K.W."/>
            <person name="Bonito G."/>
            <person name="Buee M."/>
            <person name="Carver A."/>
            <person name="Chen C."/>
            <person name="Cichocki N."/>
            <person name="Clum A."/>
            <person name="Culley D."/>
            <person name="Crous P.W."/>
            <person name="Fauchery L."/>
            <person name="Girlanda M."/>
            <person name="Hayes R."/>
            <person name="Keri Z."/>
            <person name="Labutti K."/>
            <person name="Lipzen A."/>
            <person name="Lombard V."/>
            <person name="Magnuson J."/>
            <person name="Maillard F."/>
            <person name="Morin E."/>
            <person name="Murat C."/>
            <person name="Nolan M."/>
            <person name="Ohm R."/>
            <person name="Pangilinan J."/>
            <person name="Pereira M."/>
            <person name="Perotto S."/>
            <person name="Peter M."/>
            <person name="Riley R."/>
            <person name="Sitrit Y."/>
            <person name="Stielow B."/>
            <person name="Szollosi G."/>
            <person name="Zifcakova L."/>
            <person name="Stursova M."/>
            <person name="Spatafora J.W."/>
            <person name="Tedersoo L."/>
            <person name="Vaario L.-M."/>
            <person name="Yamada A."/>
            <person name="Yan M."/>
            <person name="Wang P."/>
            <person name="Xu J."/>
            <person name="Bruns T."/>
            <person name="Baldrian P."/>
            <person name="Vilgalys R."/>
            <person name="Henrissat B."/>
            <person name="Grigoriev I.V."/>
            <person name="Hibbett D."/>
            <person name="Nagy L.G."/>
            <person name="Martin F.M."/>
        </authorList>
    </citation>
    <scope>NUCLEOTIDE SEQUENCE</scope>
    <source>
        <strain evidence="11">UH-Tt-Lm1</strain>
    </source>
</reference>
<dbReference type="PROSITE" id="PS50089">
    <property type="entry name" value="ZF_RING_2"/>
    <property type="match status" value="1"/>
</dbReference>
<sequence length="1632" mass="183666">MIGVKETVSKHSVSLDQQRCENPCLEPRILSELLRLLIEDDKIPITVGKKRRAEDADTHTDPSKRQKFTDLTNGIWAQVYDEQEASHKVIAFKHTYGFALTLSPAGLDNRDTPTPEPYRKEVEVLKETLSLCSKSSIISDRGDIVLPVTVKTYSPDYYLRCSLDLYLSDSRSPFLTLLADHPPGRLGSGDFYQMNPIGAAHLLGIHNGVDFTFSVRLRPTLDPDHSPAHALPLKISVDMEGSLCFPQIAHPPKNTYRGSYCDAWNALTKHLFPSPFADVPNYRGETDIAFLYSILGPAHPLPSSISSADVQPKALLPSLLPFQRRSVLWMLQREGKTLDNTGNVVPFTPNYLPLFWESLELDGQNVYLNRLKEVLSLEPPPHDFESPGGSLNEAPGLGKTVECLALILLNPDIRRNPSVNRWDPEAKVHVREVRTTLIITPVTLSSQWQDELKRHAPSLKVFFYEGWLKFHSLRSKTAPAASRNGSTKSRTSSRAASKARSDEDDSPALDDLNESWCSYINEYDVCITTYNVLTNDLHVARPPAKRPRRNGVSYANIDRQRSPLVTCEWYRVIMDEVQMVGGGKTEEMVSLIPRLSSFAVSGTPARAQLRDLIHVLKFLRVEGVSTAIWNKLQRPEFVGEFVALFRRLAIRTTKPMVRDELGIPEQTRYLVPIELGRVEKHFYDQNMEQALLALGFDARGVTIDERLLDPVLLRTWIRKLRGICTHPQVGQLKDNAEKKGTFKSIEEVLDGMREDNWKAYMEERRTRINHLTLYAQLQQRNQEDRGRYQHALETLVTAEAEINALIEDLKAVLERLNVQASNLKAQEQEASEEKKDASDDEKDPDDKKGTSAEKKGKGKERGSSLEDKRVGIIHRIREAEILLHKVTFFKGDVYHTLGAKYSKEEDAAYEKAESIRKKLLKVTEENAVRAMATMAEQTTGLDFEKLVLPENYLEKYKDPMTLDEIEEVEEEVAKPGGEPDHEGNDHGKGKGRARKKSKKSAKPGSDMDEDMDEPEPESPGRVLNNLVNEANAMIAELLNAQTNLLWQWRDRLIEVLTRGIGSDSGEDADGGEYARSLETQREAETFLDAYSVLLNDRREALFAEKSLLAAHDGRGRFKRATAAAMKALGLEEVDRDESPPPEAANDLYRTWPEDGDLRQDLMEQRLILLDPFQGRALKSIMVELTNFDSEHDKRLKSLATEAASSLRDLIASQMKRHEKLSADLVHFRRAFNERVLYFRQLQEISDSVIEAEEEESLADALIDSKAAIDGLGIKINSLQSHQRYLDNLSGTKVTGEEDDTCIVCRCEFLTGFITRCAHVFCEDCLKAWLLRKEGKFCPVCRVPIDQGQLQKFHVQESHPGSAAPDVRHKEPAPKSRRVIEYNDIDRNLFNAIQEVECLGSYGTKIETLIRHLLYLQKHEPDAKSIVFSAWADSLHIIGHALEHNGIPSIRIDKRGKASAAKLFDQDPGLRVMLLHGERENAGLNIVCASRVFLLESVVNHAFEVQAIARIDRLSQTRSTQVFCYYAKDTIERNILDLAARQGLSLYTKENSAGNLTNVALASTTKGKSGQKGDFISSAEDMLAILFPHLFEDVEFLLPPESDGTMDDVVVADVSEGMSQMHVNAEAGPSRLT</sequence>
<keyword evidence="6" id="KW-0067">ATP-binding</keyword>
<dbReference type="GO" id="GO:0008270">
    <property type="term" value="F:zinc ion binding"/>
    <property type="evidence" value="ECO:0007669"/>
    <property type="project" value="UniProtKB-KW"/>
</dbReference>
<evidence type="ECO:0000256" key="1">
    <source>
        <dbReference type="ARBA" id="ARBA00022723"/>
    </source>
</evidence>
<dbReference type="Gene3D" id="3.40.50.10810">
    <property type="entry name" value="Tandem AAA-ATPase domain"/>
    <property type="match status" value="1"/>
</dbReference>
<protein>
    <submittedName>
        <fullName evidence="11">SNF2 family N-terminal domain-containing protein</fullName>
    </submittedName>
</protein>
<dbReference type="SMART" id="SM00487">
    <property type="entry name" value="DEXDc"/>
    <property type="match status" value="1"/>
</dbReference>
<dbReference type="InterPro" id="IPR027417">
    <property type="entry name" value="P-loop_NTPase"/>
</dbReference>
<dbReference type="InterPro" id="IPR001841">
    <property type="entry name" value="Znf_RING"/>
</dbReference>
<dbReference type="InterPro" id="IPR049730">
    <property type="entry name" value="SNF2/RAD54-like_C"/>
</dbReference>
<dbReference type="SMART" id="SM00184">
    <property type="entry name" value="RING"/>
    <property type="match status" value="1"/>
</dbReference>
<dbReference type="GO" id="GO:0006974">
    <property type="term" value="P:DNA damage response"/>
    <property type="evidence" value="ECO:0007669"/>
    <property type="project" value="TreeGrafter"/>
</dbReference>
<proteinExistence type="predicted"/>
<feature type="compositionally biased region" description="Acidic residues" evidence="8">
    <location>
        <begin position="1006"/>
        <end position="1016"/>
    </location>
</feature>
<dbReference type="GO" id="GO:0061630">
    <property type="term" value="F:ubiquitin protein ligase activity"/>
    <property type="evidence" value="ECO:0007669"/>
    <property type="project" value="TreeGrafter"/>
</dbReference>
<dbReference type="Gene3D" id="3.30.40.10">
    <property type="entry name" value="Zinc/RING finger domain, C3HC4 (zinc finger)"/>
    <property type="match status" value="1"/>
</dbReference>
<keyword evidence="5" id="KW-0862">Zinc</keyword>
<feature type="region of interest" description="Disordered" evidence="8">
    <location>
        <begin position="968"/>
        <end position="1022"/>
    </location>
</feature>
<feature type="region of interest" description="Disordered" evidence="8">
    <location>
        <begin position="823"/>
        <end position="864"/>
    </location>
</feature>
<feature type="compositionally biased region" description="Basic and acidic residues" evidence="8">
    <location>
        <begin position="971"/>
        <end position="988"/>
    </location>
</feature>
<dbReference type="InterPro" id="IPR013083">
    <property type="entry name" value="Znf_RING/FYVE/PHD"/>
</dbReference>
<feature type="compositionally biased region" description="Low complexity" evidence="8">
    <location>
        <begin position="486"/>
        <end position="498"/>
    </location>
</feature>
<feature type="compositionally biased region" description="Basic and acidic residues" evidence="8">
    <location>
        <begin position="844"/>
        <end position="864"/>
    </location>
</feature>
<dbReference type="InterPro" id="IPR059033">
    <property type="entry name" value="C144_05_dom"/>
</dbReference>
<organism evidence="11 12">
    <name type="scientific">Thelephora terrestris</name>
    <dbReference type="NCBI Taxonomy" id="56493"/>
    <lineage>
        <taxon>Eukaryota</taxon>
        <taxon>Fungi</taxon>
        <taxon>Dikarya</taxon>
        <taxon>Basidiomycota</taxon>
        <taxon>Agaricomycotina</taxon>
        <taxon>Agaricomycetes</taxon>
        <taxon>Thelephorales</taxon>
        <taxon>Thelephoraceae</taxon>
        <taxon>Thelephora</taxon>
    </lineage>
</organism>
<evidence type="ECO:0000313" key="12">
    <source>
        <dbReference type="Proteomes" id="UP000736335"/>
    </source>
</evidence>